<reference evidence="1 2" key="1">
    <citation type="submission" date="2021-03" db="EMBL/GenBank/DDBJ databases">
        <title>Fibrella sp. HMF5405 genome sequencing and assembly.</title>
        <authorList>
            <person name="Kang H."/>
            <person name="Kim H."/>
            <person name="Bae S."/>
            <person name="Joh K."/>
        </authorList>
    </citation>
    <scope>NUCLEOTIDE SEQUENCE [LARGE SCALE GENOMIC DNA]</scope>
    <source>
        <strain evidence="1 2">HMF5405</strain>
    </source>
</reference>
<evidence type="ECO:0000313" key="2">
    <source>
        <dbReference type="Proteomes" id="UP000664628"/>
    </source>
</evidence>
<sequence>MNIVELNSSGYLNHETAIGITQKVIAEGVTAGLTEPQIKALQISINQFPESTCISCSRKRVIKAGDEPDFCYMCKEEISFM</sequence>
<keyword evidence="2" id="KW-1185">Reference proteome</keyword>
<organism evidence="1 2">
    <name type="scientific">Fibrella forsythiae</name>
    <dbReference type="NCBI Taxonomy" id="2817061"/>
    <lineage>
        <taxon>Bacteria</taxon>
        <taxon>Pseudomonadati</taxon>
        <taxon>Bacteroidota</taxon>
        <taxon>Cytophagia</taxon>
        <taxon>Cytophagales</taxon>
        <taxon>Spirosomataceae</taxon>
        <taxon>Fibrella</taxon>
    </lineage>
</organism>
<gene>
    <name evidence="1" type="ORF">J2I46_12755</name>
</gene>
<dbReference type="RefSeq" id="WP_207329416.1">
    <property type="nucleotide sequence ID" value="NZ_JAFMYW010000003.1"/>
</dbReference>
<comment type="caution">
    <text evidence="1">The sequence shown here is derived from an EMBL/GenBank/DDBJ whole genome shotgun (WGS) entry which is preliminary data.</text>
</comment>
<accession>A0ABS3JHI6</accession>
<dbReference type="EMBL" id="JAFMYW010000003">
    <property type="protein sequence ID" value="MBO0949458.1"/>
    <property type="molecule type" value="Genomic_DNA"/>
</dbReference>
<name>A0ABS3JHI6_9BACT</name>
<dbReference type="Proteomes" id="UP000664628">
    <property type="component" value="Unassembled WGS sequence"/>
</dbReference>
<evidence type="ECO:0000313" key="1">
    <source>
        <dbReference type="EMBL" id="MBO0949458.1"/>
    </source>
</evidence>
<protein>
    <submittedName>
        <fullName evidence="1">Uncharacterized protein</fullName>
    </submittedName>
</protein>
<proteinExistence type="predicted"/>